<keyword evidence="10" id="KW-0276">Fatty acid metabolism</keyword>
<comment type="catalytic activity">
    <reaction evidence="27">
        <text>13,14-dihydro-15-oxo-PGF2alpha + NADP(+) = 15-oxoprostaglandin F2alpha + NADPH + H(+)</text>
        <dbReference type="Rhea" id="RHEA:50588"/>
        <dbReference type="ChEBI" id="CHEBI:15378"/>
        <dbReference type="ChEBI" id="CHEBI:57783"/>
        <dbReference type="ChEBI" id="CHEBI:58349"/>
        <dbReference type="ChEBI" id="CHEBI:133374"/>
        <dbReference type="ChEBI" id="CHEBI:133409"/>
    </reaction>
    <physiologicalReaction direction="right-to-left" evidence="27">
        <dbReference type="Rhea" id="RHEA:50590"/>
    </physiologicalReaction>
</comment>
<dbReference type="FunFam" id="3.40.50.720:FF:000121">
    <property type="entry name" value="Prostaglandin reductase 2"/>
    <property type="match status" value="1"/>
</dbReference>
<keyword evidence="15" id="KW-0379">Hydroxylation</keyword>
<evidence type="ECO:0000313" key="37">
    <source>
        <dbReference type="EnsemblMetazoa" id="HelroP113207"/>
    </source>
</evidence>
<evidence type="ECO:0000256" key="22">
    <source>
        <dbReference type="ARBA" id="ARBA00047742"/>
    </source>
</evidence>
<dbReference type="InterPro" id="IPR036291">
    <property type="entry name" value="NAD(P)-bd_dom_sf"/>
</dbReference>
<evidence type="ECO:0000256" key="26">
    <source>
        <dbReference type="ARBA" id="ARBA00048066"/>
    </source>
</evidence>
<comment type="catalytic activity">
    <reaction evidence="28">
        <text>4-hydroxynonanal + NADP(+) = (E)-4-hydroxynon-2-enal + NADPH + H(+)</text>
        <dbReference type="Rhea" id="RHEA:64736"/>
        <dbReference type="ChEBI" id="CHEBI:15378"/>
        <dbReference type="ChEBI" id="CHEBI:57783"/>
        <dbReference type="ChEBI" id="CHEBI:58349"/>
        <dbReference type="ChEBI" id="CHEBI:58968"/>
        <dbReference type="ChEBI" id="CHEBI:156112"/>
    </reaction>
    <physiologicalReaction direction="right-to-left" evidence="28">
        <dbReference type="Rhea" id="RHEA:64738"/>
    </physiologicalReaction>
</comment>
<evidence type="ECO:0000256" key="18">
    <source>
        <dbReference type="ARBA" id="ARBA00032297"/>
    </source>
</evidence>
<evidence type="ECO:0000256" key="12">
    <source>
        <dbReference type="ARBA" id="ARBA00022990"/>
    </source>
</evidence>
<dbReference type="Pfam" id="PF00107">
    <property type="entry name" value="ADH_zinc_N"/>
    <property type="match status" value="1"/>
</dbReference>
<evidence type="ECO:0000256" key="4">
    <source>
        <dbReference type="ARBA" id="ARBA00011981"/>
    </source>
</evidence>
<comment type="catalytic activity">
    <reaction evidence="30">
        <text>6-trans-leukotriene B4 + NADP(+) = 12-oxo-(5S)-hydroxy-(6E,8E,10E,14Z)-eicosatetraenoate + NADPH + H(+)</text>
        <dbReference type="Rhea" id="RHEA:51204"/>
        <dbReference type="ChEBI" id="CHEBI:15378"/>
        <dbReference type="ChEBI" id="CHEBI:57783"/>
        <dbReference type="ChEBI" id="CHEBI:58349"/>
        <dbReference type="ChEBI" id="CHEBI:90723"/>
        <dbReference type="ChEBI" id="CHEBI:133974"/>
    </reaction>
    <physiologicalReaction direction="left-to-right" evidence="30">
        <dbReference type="Rhea" id="RHEA:51205"/>
    </physiologicalReaction>
</comment>
<evidence type="ECO:0000256" key="16">
    <source>
        <dbReference type="ARBA" id="ARBA00031851"/>
    </source>
</evidence>
<evidence type="ECO:0000256" key="2">
    <source>
        <dbReference type="ARBA" id="ARBA00010460"/>
    </source>
</evidence>
<dbReference type="InterPro" id="IPR013149">
    <property type="entry name" value="ADH-like_C"/>
</dbReference>
<dbReference type="OrthoDB" id="809632at2759"/>
<evidence type="ECO:0000256" key="27">
    <source>
        <dbReference type="ARBA" id="ARBA00048290"/>
    </source>
</evidence>
<keyword evidence="14" id="KW-0443">Lipid metabolism</keyword>
<comment type="catalytic activity">
    <reaction evidence="24">
        <text>13,14-dihydro-15-oxo-prostaglandin F1alpha + NADP(+) = 15-oxoprostaglandin F1alpha + NADPH + H(+)</text>
        <dbReference type="Rhea" id="RHEA:50592"/>
        <dbReference type="ChEBI" id="CHEBI:15378"/>
        <dbReference type="ChEBI" id="CHEBI:57783"/>
        <dbReference type="ChEBI" id="CHEBI:58349"/>
        <dbReference type="ChEBI" id="CHEBI:79072"/>
        <dbReference type="ChEBI" id="CHEBI:133411"/>
    </reaction>
    <physiologicalReaction direction="right-to-left" evidence="24">
        <dbReference type="Rhea" id="RHEA:50594"/>
    </physiologicalReaction>
</comment>
<comment type="catalytic activity">
    <reaction evidence="34">
        <text>hexanal + NADP(+) = (E)-hex-2-enal + NADPH + H(+)</text>
        <dbReference type="Rhea" id="RHEA:50776"/>
        <dbReference type="ChEBI" id="CHEBI:15378"/>
        <dbReference type="ChEBI" id="CHEBI:28913"/>
        <dbReference type="ChEBI" id="CHEBI:57783"/>
        <dbReference type="ChEBI" id="CHEBI:58349"/>
        <dbReference type="ChEBI" id="CHEBI:88528"/>
    </reaction>
    <physiologicalReaction direction="right-to-left" evidence="34">
        <dbReference type="Rhea" id="RHEA:50778"/>
    </physiologicalReaction>
</comment>
<evidence type="ECO:0000256" key="6">
    <source>
        <dbReference type="ARBA" id="ARBA00020651"/>
    </source>
</evidence>
<comment type="similarity">
    <text evidence="2">Belongs to the NADP-dependent oxidoreductase L4BD family.</text>
</comment>
<dbReference type="GO" id="GO:0032440">
    <property type="term" value="F:2-alkenal reductase [NAD(P)H] activity"/>
    <property type="evidence" value="ECO:0007669"/>
    <property type="project" value="UniProtKB-EC"/>
</dbReference>
<keyword evidence="8" id="KW-0644">Prostaglandin metabolism</keyword>
<evidence type="ECO:0000256" key="31">
    <source>
        <dbReference type="ARBA" id="ARBA00049068"/>
    </source>
</evidence>
<evidence type="ECO:0000256" key="10">
    <source>
        <dbReference type="ARBA" id="ARBA00022832"/>
    </source>
</evidence>
<evidence type="ECO:0000256" key="28">
    <source>
        <dbReference type="ARBA" id="ARBA00048387"/>
    </source>
</evidence>
<reference evidence="37" key="3">
    <citation type="submission" date="2015-06" db="UniProtKB">
        <authorList>
            <consortium name="EnsemblMetazoa"/>
        </authorList>
    </citation>
    <scope>IDENTIFICATION</scope>
</reference>
<dbReference type="InterPro" id="IPR045010">
    <property type="entry name" value="MDR_fam"/>
</dbReference>
<keyword evidence="7" id="KW-0963">Cytoplasm</keyword>
<reference evidence="38" key="1">
    <citation type="submission" date="2012-12" db="EMBL/GenBank/DDBJ databases">
        <authorList>
            <person name="Hellsten U."/>
            <person name="Grimwood J."/>
            <person name="Chapman J.A."/>
            <person name="Shapiro H."/>
            <person name="Aerts A."/>
            <person name="Otillar R.P."/>
            <person name="Terry A.Y."/>
            <person name="Boore J.L."/>
            <person name="Simakov O."/>
            <person name="Marletaz F."/>
            <person name="Cho S.-J."/>
            <person name="Edsinger-Gonzales E."/>
            <person name="Havlak P."/>
            <person name="Kuo D.-H."/>
            <person name="Larsson T."/>
            <person name="Lv J."/>
            <person name="Arendt D."/>
            <person name="Savage R."/>
            <person name="Osoegawa K."/>
            <person name="de Jong P."/>
            <person name="Lindberg D.R."/>
            <person name="Seaver E.C."/>
            <person name="Weisblat D.A."/>
            <person name="Putnam N.H."/>
            <person name="Grigoriev I.V."/>
            <person name="Rokhsar D.S."/>
        </authorList>
    </citation>
    <scope>NUCLEOTIDE SEQUENCE</scope>
</reference>
<evidence type="ECO:0000256" key="9">
    <source>
        <dbReference type="ARBA" id="ARBA00022553"/>
    </source>
</evidence>
<evidence type="ECO:0000256" key="20">
    <source>
        <dbReference type="ARBA" id="ARBA00047461"/>
    </source>
</evidence>
<evidence type="ECO:0000256" key="3">
    <source>
        <dbReference type="ARBA" id="ARBA00011852"/>
    </source>
</evidence>
<evidence type="ECO:0000256" key="15">
    <source>
        <dbReference type="ARBA" id="ARBA00023278"/>
    </source>
</evidence>
<comment type="catalytic activity">
    <reaction evidence="23">
        <text>leukotriene B4 + NADP(+) = 12-oxo-leukotriene B4 + NADPH + H(+)</text>
        <dbReference type="Rhea" id="RHEA:50608"/>
        <dbReference type="ChEBI" id="CHEBI:15378"/>
        <dbReference type="ChEBI" id="CHEBI:57461"/>
        <dbReference type="ChEBI" id="CHEBI:57783"/>
        <dbReference type="ChEBI" id="CHEBI:58349"/>
        <dbReference type="ChEBI" id="CHEBI:133309"/>
    </reaction>
    <physiologicalReaction direction="left-to-right" evidence="23">
        <dbReference type="Rhea" id="RHEA:50609"/>
    </physiologicalReaction>
</comment>
<proteinExistence type="inferred from homology"/>
<comment type="catalytic activity">
    <reaction evidence="33">
        <text>an n-alkanal + NADP(+) = an alk-2-enal + NADPH + H(+)</text>
        <dbReference type="Rhea" id="RHEA:13737"/>
        <dbReference type="ChEBI" id="CHEBI:12834"/>
        <dbReference type="ChEBI" id="CHEBI:13757"/>
        <dbReference type="ChEBI" id="CHEBI:15378"/>
        <dbReference type="ChEBI" id="CHEBI:57783"/>
        <dbReference type="ChEBI" id="CHEBI:58349"/>
        <dbReference type="EC" id="1.3.1.74"/>
    </reaction>
    <physiologicalReaction direction="right-to-left" evidence="33">
        <dbReference type="Rhea" id="RHEA:13739"/>
    </physiologicalReaction>
</comment>
<dbReference type="GO" id="GO:0047522">
    <property type="term" value="F:15-oxoprostaglandin 13-reductase [NAD(P)+] activity"/>
    <property type="evidence" value="ECO:0000318"/>
    <property type="project" value="GO_Central"/>
</dbReference>
<comment type="catalytic activity">
    <reaction evidence="31">
        <text>(5S,12S)-dihydroxy-(6E,10E,12E,14Z)-eicosatetraenoate + NADP(+) = 12-oxo-(5S)-hydroxy-(6E,8E,10E,14Z)-eicosatetraenoate + NADPH + H(+)</text>
        <dbReference type="Rhea" id="RHEA:51212"/>
        <dbReference type="ChEBI" id="CHEBI:15378"/>
        <dbReference type="ChEBI" id="CHEBI:57783"/>
        <dbReference type="ChEBI" id="CHEBI:58349"/>
        <dbReference type="ChEBI" id="CHEBI:133974"/>
        <dbReference type="ChEBI" id="CHEBI:133975"/>
    </reaction>
    <physiologicalReaction direction="left-to-right" evidence="31">
        <dbReference type="Rhea" id="RHEA:51213"/>
    </physiologicalReaction>
</comment>
<evidence type="ECO:0000256" key="8">
    <source>
        <dbReference type="ARBA" id="ARBA00022501"/>
    </source>
</evidence>
<dbReference type="Pfam" id="PF16884">
    <property type="entry name" value="ADH_N_2"/>
    <property type="match status" value="1"/>
</dbReference>
<dbReference type="EMBL" id="KB096900">
    <property type="protein sequence ID" value="ESO00691.1"/>
    <property type="molecule type" value="Genomic_DNA"/>
</dbReference>
<comment type="catalytic activity">
    <reaction evidence="25">
        <text>dodecanal + NADP(+) = (2E)-dodecenal + NADPH + H(+)</text>
        <dbReference type="Rhea" id="RHEA:50784"/>
        <dbReference type="ChEBI" id="CHEBI:15378"/>
        <dbReference type="ChEBI" id="CHEBI:27836"/>
        <dbReference type="ChEBI" id="CHEBI:57783"/>
        <dbReference type="ChEBI" id="CHEBI:58349"/>
        <dbReference type="ChEBI" id="CHEBI:133741"/>
    </reaction>
    <physiologicalReaction direction="right-to-left" evidence="25">
        <dbReference type="Rhea" id="RHEA:50786"/>
    </physiologicalReaction>
</comment>
<comment type="catalytic activity">
    <reaction evidence="20">
        <text>octanal + NADP(+) = (2E)-octenal + NADPH + H(+)</text>
        <dbReference type="Rhea" id="RHEA:50780"/>
        <dbReference type="ChEBI" id="CHEBI:15378"/>
        <dbReference type="ChEBI" id="CHEBI:17935"/>
        <dbReference type="ChEBI" id="CHEBI:57783"/>
        <dbReference type="ChEBI" id="CHEBI:58349"/>
        <dbReference type="ChEBI" id="CHEBI:61748"/>
    </reaction>
    <physiologicalReaction direction="right-to-left" evidence="20">
        <dbReference type="Rhea" id="RHEA:50782"/>
    </physiologicalReaction>
</comment>
<evidence type="ECO:0000313" key="38">
    <source>
        <dbReference type="Proteomes" id="UP000015101"/>
    </source>
</evidence>
<dbReference type="EC" id="1.3.1.74" evidence="5"/>
<dbReference type="SUPFAM" id="SSF51735">
    <property type="entry name" value="NAD(P)-binding Rossmann-fold domains"/>
    <property type="match status" value="1"/>
</dbReference>
<keyword evidence="9" id="KW-0597">Phosphoprotein</keyword>
<dbReference type="KEGG" id="hro:HELRODRAFT_113207"/>
<evidence type="ECO:0000256" key="1">
    <source>
        <dbReference type="ARBA" id="ARBA00004496"/>
    </source>
</evidence>
<evidence type="ECO:0000256" key="19">
    <source>
        <dbReference type="ARBA" id="ARBA00033119"/>
    </source>
</evidence>
<dbReference type="RefSeq" id="XP_009021328.1">
    <property type="nucleotide sequence ID" value="XM_009023080.1"/>
</dbReference>
<dbReference type="GO" id="GO:0005737">
    <property type="term" value="C:cytoplasm"/>
    <property type="evidence" value="ECO:0007669"/>
    <property type="project" value="UniProtKB-SubCell"/>
</dbReference>
<dbReference type="InterPro" id="IPR041694">
    <property type="entry name" value="ADH_N_2"/>
</dbReference>
<dbReference type="Gene3D" id="3.90.180.10">
    <property type="entry name" value="Medium-chain alcohol dehydrogenases, catalytic domain"/>
    <property type="match status" value="1"/>
</dbReference>
<dbReference type="SMART" id="SM00829">
    <property type="entry name" value="PKS_ER"/>
    <property type="match status" value="1"/>
</dbReference>
<dbReference type="CTD" id="20195410"/>
<keyword evidence="13" id="KW-0560">Oxidoreductase</keyword>
<evidence type="ECO:0000256" key="30">
    <source>
        <dbReference type="ARBA" id="ARBA00048953"/>
    </source>
</evidence>
<feature type="domain" description="Enoyl reductase (ER)" evidence="35">
    <location>
        <begin position="14"/>
        <end position="326"/>
    </location>
</feature>
<keyword evidence="11" id="KW-0521">NADP</keyword>
<evidence type="ECO:0000256" key="11">
    <source>
        <dbReference type="ARBA" id="ARBA00022857"/>
    </source>
</evidence>
<accession>T1EFQ8</accession>
<evidence type="ECO:0000256" key="13">
    <source>
        <dbReference type="ARBA" id="ARBA00023002"/>
    </source>
</evidence>
<dbReference type="PANTHER" id="PTHR43205">
    <property type="entry name" value="PROSTAGLANDIN REDUCTASE"/>
    <property type="match status" value="1"/>
</dbReference>
<dbReference type="Gene3D" id="3.40.50.720">
    <property type="entry name" value="NAD(P)-binding Rossmann-like Domain"/>
    <property type="match status" value="1"/>
</dbReference>
<reference evidence="36 38" key="2">
    <citation type="journal article" date="2013" name="Nature">
        <title>Insights into bilaterian evolution from three spiralian genomes.</title>
        <authorList>
            <person name="Simakov O."/>
            <person name="Marletaz F."/>
            <person name="Cho S.J."/>
            <person name="Edsinger-Gonzales E."/>
            <person name="Havlak P."/>
            <person name="Hellsten U."/>
            <person name="Kuo D.H."/>
            <person name="Larsson T."/>
            <person name="Lv J."/>
            <person name="Arendt D."/>
            <person name="Savage R."/>
            <person name="Osoegawa K."/>
            <person name="de Jong P."/>
            <person name="Grimwood J."/>
            <person name="Chapman J.A."/>
            <person name="Shapiro H."/>
            <person name="Aerts A."/>
            <person name="Otillar R.P."/>
            <person name="Terry A.Y."/>
            <person name="Boore J.L."/>
            <person name="Grigoriev I.V."/>
            <person name="Lindberg D.R."/>
            <person name="Seaver E.C."/>
            <person name="Weisblat D.A."/>
            <person name="Putnam N.H."/>
            <person name="Rokhsar D.S."/>
        </authorList>
    </citation>
    <scope>NUCLEOTIDE SEQUENCE</scope>
</reference>
<comment type="catalytic activity">
    <reaction evidence="26">
        <text>nonan-2-one + NADP(+) = (3E)-nonen-2-one + NADPH + H(+)</text>
        <dbReference type="Rhea" id="RHEA:50616"/>
        <dbReference type="ChEBI" id="CHEBI:15378"/>
        <dbReference type="ChEBI" id="CHEBI:57783"/>
        <dbReference type="ChEBI" id="CHEBI:58349"/>
        <dbReference type="ChEBI" id="CHEBI:77927"/>
        <dbReference type="ChEBI" id="CHEBI:133457"/>
    </reaction>
    <physiologicalReaction direction="right-to-left" evidence="26">
        <dbReference type="Rhea" id="RHEA:50618"/>
    </physiologicalReaction>
</comment>
<dbReference type="EnsemblMetazoa" id="HelroT113207">
    <property type="protein sequence ID" value="HelroP113207"/>
    <property type="gene ID" value="HelroG113207"/>
</dbReference>
<evidence type="ECO:0000256" key="25">
    <source>
        <dbReference type="ARBA" id="ARBA00047903"/>
    </source>
</evidence>
<dbReference type="GO" id="GO:0006693">
    <property type="term" value="P:prostaglandin metabolic process"/>
    <property type="evidence" value="ECO:0000318"/>
    <property type="project" value="GO_Central"/>
</dbReference>
<comment type="subunit">
    <text evidence="3">Monomer or homodimer.</text>
</comment>
<comment type="catalytic activity">
    <reaction evidence="32">
        <text>13,14-dihydro-15-oxo-prostaglandin E1 + NADP(+) = 15-oxoprostaglandin E1 + NADPH + H(+)</text>
        <dbReference type="Rhea" id="RHEA:50584"/>
        <dbReference type="ChEBI" id="CHEBI:15378"/>
        <dbReference type="ChEBI" id="CHEBI:57401"/>
        <dbReference type="ChEBI" id="CHEBI:57783"/>
        <dbReference type="ChEBI" id="CHEBI:58349"/>
        <dbReference type="ChEBI" id="CHEBI:133408"/>
    </reaction>
    <physiologicalReaction direction="right-to-left" evidence="32">
        <dbReference type="Rhea" id="RHEA:50586"/>
    </physiologicalReaction>
</comment>
<evidence type="ECO:0000256" key="5">
    <source>
        <dbReference type="ARBA" id="ARBA00012410"/>
    </source>
</evidence>
<protein>
    <recommendedName>
        <fullName evidence="6">Prostaglandin reductase 1</fullName>
        <ecNumber evidence="4">1.3.1.48</ecNumber>
        <ecNumber evidence="5">1.3.1.74</ecNumber>
    </recommendedName>
    <alternativeName>
        <fullName evidence="19">15-oxoprostaglandin 13-reductase</fullName>
    </alternativeName>
    <alternativeName>
        <fullName evidence="17">Dithiolethione-inducible gene 1 protein</fullName>
    </alternativeName>
    <alternativeName>
        <fullName evidence="16">Leukotriene B4 12-hydroxydehydrogenase</fullName>
    </alternativeName>
    <alternativeName>
        <fullName evidence="18">NAD(P)H-dependent alkenal/one oxidoreductase</fullName>
    </alternativeName>
</protein>
<evidence type="ECO:0000256" key="32">
    <source>
        <dbReference type="ARBA" id="ARBA00049070"/>
    </source>
</evidence>
<keyword evidence="12" id="KW-0007">Acetylation</keyword>
<dbReference type="InterPro" id="IPR020843">
    <property type="entry name" value="ER"/>
</dbReference>
<dbReference type="InterPro" id="IPR014190">
    <property type="entry name" value="PTGR1"/>
</dbReference>
<evidence type="ECO:0000256" key="29">
    <source>
        <dbReference type="ARBA" id="ARBA00048591"/>
    </source>
</evidence>
<evidence type="ECO:0000256" key="33">
    <source>
        <dbReference type="ARBA" id="ARBA00049179"/>
    </source>
</evidence>
<dbReference type="eggNOG" id="KOG1196">
    <property type="taxonomic scope" value="Eukaryota"/>
</dbReference>
<dbReference type="Proteomes" id="UP000015101">
    <property type="component" value="Unassembled WGS sequence"/>
</dbReference>
<evidence type="ECO:0000259" key="35">
    <source>
        <dbReference type="SMART" id="SM00829"/>
    </source>
</evidence>
<evidence type="ECO:0000256" key="21">
    <source>
        <dbReference type="ARBA" id="ARBA00047617"/>
    </source>
</evidence>
<evidence type="ECO:0000256" key="7">
    <source>
        <dbReference type="ARBA" id="ARBA00022490"/>
    </source>
</evidence>
<dbReference type="AlphaFoldDB" id="T1EFQ8"/>
<dbReference type="EC" id="1.3.1.48" evidence="4"/>
<dbReference type="OMA" id="GKLHMER"/>
<dbReference type="InterPro" id="IPR011032">
    <property type="entry name" value="GroES-like_sf"/>
</dbReference>
<dbReference type="CDD" id="cd08294">
    <property type="entry name" value="leukotriene_B4_DH_like"/>
    <property type="match status" value="1"/>
</dbReference>
<keyword evidence="38" id="KW-1185">Reference proteome</keyword>
<evidence type="ECO:0000256" key="14">
    <source>
        <dbReference type="ARBA" id="ARBA00023098"/>
    </source>
</evidence>
<dbReference type="SUPFAM" id="SSF50129">
    <property type="entry name" value="GroES-like"/>
    <property type="match status" value="1"/>
</dbReference>
<evidence type="ECO:0000256" key="34">
    <source>
        <dbReference type="ARBA" id="ARBA00049368"/>
    </source>
</evidence>
<dbReference type="GeneID" id="20195410"/>
<dbReference type="STRING" id="6412.T1EFQ8"/>
<name>T1EFQ8_HELRO</name>
<dbReference type="InParanoid" id="T1EFQ8"/>
<dbReference type="PANTHER" id="PTHR43205:SF7">
    <property type="entry name" value="PROSTAGLANDIN REDUCTASE 1"/>
    <property type="match status" value="1"/>
</dbReference>
<dbReference type="HOGENOM" id="CLU_026673_29_3_1"/>
<evidence type="ECO:0000313" key="36">
    <source>
        <dbReference type="EMBL" id="ESO00691.1"/>
    </source>
</evidence>
<gene>
    <name evidence="37" type="primary">20195410</name>
    <name evidence="36" type="ORF">HELRODRAFT_113207</name>
</gene>
<comment type="subcellular location">
    <subcellularLocation>
        <location evidence="1">Cytoplasm</location>
    </subcellularLocation>
</comment>
<evidence type="ECO:0000256" key="17">
    <source>
        <dbReference type="ARBA" id="ARBA00032255"/>
    </source>
</evidence>
<dbReference type="EMBL" id="AMQM01005395">
    <property type="status" value="NOT_ANNOTATED_CDS"/>
    <property type="molecule type" value="Genomic_DNA"/>
</dbReference>
<organism evidence="37 38">
    <name type="scientific">Helobdella robusta</name>
    <name type="common">Californian leech</name>
    <dbReference type="NCBI Taxonomy" id="6412"/>
    <lineage>
        <taxon>Eukaryota</taxon>
        <taxon>Metazoa</taxon>
        <taxon>Spiralia</taxon>
        <taxon>Lophotrochozoa</taxon>
        <taxon>Annelida</taxon>
        <taxon>Clitellata</taxon>
        <taxon>Hirudinea</taxon>
        <taxon>Rhynchobdellida</taxon>
        <taxon>Glossiphoniidae</taxon>
        <taxon>Helobdella</taxon>
    </lineage>
</organism>
<comment type="catalytic activity">
    <reaction evidence="22">
        <text>pentan-2-one + NADP(+) = (E)-pent-3-en-2-one + NADPH + H(+)</text>
        <dbReference type="Rhea" id="RHEA:50788"/>
        <dbReference type="ChEBI" id="CHEBI:15378"/>
        <dbReference type="ChEBI" id="CHEBI:16472"/>
        <dbReference type="ChEBI" id="CHEBI:57783"/>
        <dbReference type="ChEBI" id="CHEBI:58349"/>
        <dbReference type="ChEBI" id="CHEBI:145276"/>
    </reaction>
    <physiologicalReaction direction="right-to-left" evidence="22">
        <dbReference type="Rhea" id="RHEA:50790"/>
    </physiologicalReaction>
</comment>
<sequence length="328" mass="36334">MKARKWILMQQFDGFPKLTDLKLVEEDLPSLKDDEILIEALFLSLDPYMRPFSKALPDGSTMIGTQVAKVVESKNSDFPVGTMVIADCGWRDRSVLSPKTTKIQKMWDTGKHSPSLSLGLVGMPGQSAYVGLLTICNPQPGETIFVNSSAGIVGAIVGQIGKIKGCRVIGCAGTVEKCKEVKEQYGFDYVFNYKTCNLNEALRTAAPNGIDCYFDNVGGQMSVEVIFNHLNQKGRIACCGNLSAYNAKEQQTGPLFFFEFVRKELKMEGFMIYSYEEKLPAASAQLLKWHDEGKLKINEVVVDGFENMPQAFIDFLRGSYNGKVVIKA</sequence>
<comment type="catalytic activity">
    <reaction evidence="29">
        <text>20-hydroxy-leukotriene B4 + NADP(+) = 12-oxo-20-hydroxy-leukotriene B4 + NADPH + H(+)</text>
        <dbReference type="Rhea" id="RHEA:51208"/>
        <dbReference type="ChEBI" id="CHEBI:15378"/>
        <dbReference type="ChEBI" id="CHEBI:57460"/>
        <dbReference type="ChEBI" id="CHEBI:57783"/>
        <dbReference type="ChEBI" id="CHEBI:58349"/>
        <dbReference type="ChEBI" id="CHEBI:133346"/>
    </reaction>
    <physiologicalReaction direction="left-to-right" evidence="29">
        <dbReference type="Rhea" id="RHEA:51209"/>
    </physiologicalReaction>
</comment>
<evidence type="ECO:0000256" key="23">
    <source>
        <dbReference type="ARBA" id="ARBA00047871"/>
    </source>
</evidence>
<comment type="catalytic activity">
    <reaction evidence="21">
        <text>decanal + NADP(+) = (2E)-decenal + NADPH + H(+)</text>
        <dbReference type="Rhea" id="RHEA:50612"/>
        <dbReference type="ChEBI" id="CHEBI:15378"/>
        <dbReference type="ChEBI" id="CHEBI:31457"/>
        <dbReference type="ChEBI" id="CHEBI:57783"/>
        <dbReference type="ChEBI" id="CHEBI:58349"/>
        <dbReference type="ChEBI" id="CHEBI:133455"/>
    </reaction>
    <physiologicalReaction direction="right-to-left" evidence="21">
        <dbReference type="Rhea" id="RHEA:50614"/>
    </physiologicalReaction>
</comment>
<evidence type="ECO:0000256" key="24">
    <source>
        <dbReference type="ARBA" id="ARBA00047878"/>
    </source>
</evidence>